<keyword evidence="1" id="KW-1133">Transmembrane helix</keyword>
<dbReference type="InterPro" id="IPR012373">
    <property type="entry name" value="Ferrdict_sens_TM"/>
</dbReference>
<protein>
    <submittedName>
        <fullName evidence="4">Putative anti-sigma factor</fullName>
    </submittedName>
</protein>
<keyword evidence="1" id="KW-0472">Membrane</keyword>
<dbReference type="Gene3D" id="3.55.50.30">
    <property type="match status" value="1"/>
</dbReference>
<dbReference type="STRING" id="1150600.ADIARSV_0871"/>
<feature type="domain" description="FecR protein" evidence="2">
    <location>
        <begin position="199"/>
        <end position="299"/>
    </location>
</feature>
<accession>R9GW14</accession>
<evidence type="ECO:0000313" key="4">
    <source>
        <dbReference type="EMBL" id="EOR95946.1"/>
    </source>
</evidence>
<dbReference type="PANTHER" id="PTHR30273:SF2">
    <property type="entry name" value="PROTEIN FECR"/>
    <property type="match status" value="1"/>
</dbReference>
<dbReference type="PATRIC" id="fig|1150600.3.peg.854"/>
<comment type="caution">
    <text evidence="4">The sequence shown here is derived from an EMBL/GenBank/DDBJ whole genome shotgun (WGS) entry which is preliminary data.</text>
</comment>
<keyword evidence="1" id="KW-0812">Transmembrane</keyword>
<dbReference type="FunFam" id="2.60.120.1440:FF:000001">
    <property type="entry name" value="Putative anti-sigma factor"/>
    <property type="match status" value="1"/>
</dbReference>
<sequence>MSSFYTIWVSYKEKSGMEKELQAIKKAKRILALIQKEKLSPIEQGELNEWIHHDPKNGQLFTEISNRKSQKPHADLNEKNIDDAFNRFKIHFHEKRKKTIPIFKYAAILLCFFSIGFIGYNLTKKETSPIVTNQNKAVNPGSSKAILTLSNGEVVNLDQLKDGRLKKENGMIITKTAGKVSYEFAPSIENSSKIRYNIISTPNGGEFQISLTDGTKVWLNAGSSLRFPTAFEGNIREVELKGEGYFEVAKNTKKPFHVIVKDPVSKKNLNIEVLGTHFNVMAYDDEKRIQTTLLEGKVKLSFNGGESVLKPGEQAILSKINQVLSIQKVDTEICVAWKNGYFIFENEDLASILRKVSRWYNVDIEYKKNLKDLTFTGSISKFEDVRQILQLMELTEVINFKIEGRRIIVGT</sequence>
<reference evidence="4 5" key="1">
    <citation type="journal article" date="2013" name="Genome Announc.">
        <title>Draft Genome Sequence of Arcticibacter svalbardensis Strain MN12-7T, a Member of the Family Sphingobacteriaceae Isolated from an Arctic Soil Sample.</title>
        <authorList>
            <person name="Shivaji S."/>
            <person name="Ara S."/>
            <person name="Prasad S."/>
            <person name="Manasa B.P."/>
            <person name="Begum Z."/>
            <person name="Singh A."/>
            <person name="Kumar Pinnaka A."/>
        </authorList>
    </citation>
    <scope>NUCLEOTIDE SEQUENCE [LARGE SCALE GENOMIC DNA]</scope>
    <source>
        <strain evidence="4 5">MN12-7</strain>
    </source>
</reference>
<feature type="transmembrane region" description="Helical" evidence="1">
    <location>
        <begin position="102"/>
        <end position="122"/>
    </location>
</feature>
<dbReference type="eggNOG" id="COG3712">
    <property type="taxonomic scope" value="Bacteria"/>
</dbReference>
<dbReference type="InterPro" id="IPR032508">
    <property type="entry name" value="FecR_C"/>
</dbReference>
<dbReference type="Proteomes" id="UP000014174">
    <property type="component" value="Unassembled WGS sequence"/>
</dbReference>
<feature type="domain" description="Protein FecR C-terminal" evidence="3">
    <location>
        <begin position="341"/>
        <end position="409"/>
    </location>
</feature>
<evidence type="ECO:0000259" key="3">
    <source>
        <dbReference type="Pfam" id="PF16344"/>
    </source>
</evidence>
<organism evidence="4 5">
    <name type="scientific">Arcticibacter svalbardensis MN12-7</name>
    <dbReference type="NCBI Taxonomy" id="1150600"/>
    <lineage>
        <taxon>Bacteria</taxon>
        <taxon>Pseudomonadati</taxon>
        <taxon>Bacteroidota</taxon>
        <taxon>Sphingobacteriia</taxon>
        <taxon>Sphingobacteriales</taxon>
        <taxon>Sphingobacteriaceae</taxon>
        <taxon>Arcticibacter</taxon>
    </lineage>
</organism>
<name>R9GW14_9SPHI</name>
<evidence type="ECO:0000259" key="2">
    <source>
        <dbReference type="Pfam" id="PF04773"/>
    </source>
</evidence>
<dbReference type="GO" id="GO:0016989">
    <property type="term" value="F:sigma factor antagonist activity"/>
    <property type="evidence" value="ECO:0007669"/>
    <property type="project" value="TreeGrafter"/>
</dbReference>
<dbReference type="Gene3D" id="2.60.120.1440">
    <property type="match status" value="1"/>
</dbReference>
<evidence type="ECO:0000256" key="1">
    <source>
        <dbReference type="SAM" id="Phobius"/>
    </source>
</evidence>
<proteinExistence type="predicted"/>
<dbReference type="Pfam" id="PF16344">
    <property type="entry name" value="FecR_C"/>
    <property type="match status" value="1"/>
</dbReference>
<evidence type="ECO:0000313" key="5">
    <source>
        <dbReference type="Proteomes" id="UP000014174"/>
    </source>
</evidence>
<gene>
    <name evidence="4" type="ORF">ADIARSV_0871</name>
</gene>
<dbReference type="Pfam" id="PF04773">
    <property type="entry name" value="FecR"/>
    <property type="match status" value="1"/>
</dbReference>
<dbReference type="PANTHER" id="PTHR30273">
    <property type="entry name" value="PERIPLASMIC SIGNAL SENSOR AND SIGMA FACTOR ACTIVATOR FECR-RELATED"/>
    <property type="match status" value="1"/>
</dbReference>
<keyword evidence="5" id="KW-1185">Reference proteome</keyword>
<dbReference type="EMBL" id="AQPN01000034">
    <property type="protein sequence ID" value="EOR95946.1"/>
    <property type="molecule type" value="Genomic_DNA"/>
</dbReference>
<dbReference type="InterPro" id="IPR006860">
    <property type="entry name" value="FecR"/>
</dbReference>
<dbReference type="AlphaFoldDB" id="R9GW14"/>